<comment type="caution">
    <text evidence="8">The sequence shown here is derived from an EMBL/GenBank/DDBJ whole genome shotgun (WGS) entry which is preliminary data.</text>
</comment>
<dbReference type="InterPro" id="IPR010652">
    <property type="entry name" value="DUF1232"/>
</dbReference>
<comment type="subcellular location">
    <subcellularLocation>
        <location evidence="1">Endomembrane system</location>
        <topology evidence="1">Multi-pass membrane protein</topology>
    </subcellularLocation>
</comment>
<evidence type="ECO:0000259" key="7">
    <source>
        <dbReference type="Pfam" id="PF06803"/>
    </source>
</evidence>
<evidence type="ECO:0000313" key="9">
    <source>
        <dbReference type="Proteomes" id="UP001174909"/>
    </source>
</evidence>
<dbReference type="EMBL" id="CASHTH010000036">
    <property type="protein sequence ID" value="CAI7989760.1"/>
    <property type="molecule type" value="Genomic_DNA"/>
</dbReference>
<name>A0AA35VXW0_GEOBA</name>
<evidence type="ECO:0000313" key="8">
    <source>
        <dbReference type="EMBL" id="CAI7989760.1"/>
    </source>
</evidence>
<evidence type="ECO:0000256" key="4">
    <source>
        <dbReference type="ARBA" id="ARBA00023136"/>
    </source>
</evidence>
<keyword evidence="4 6" id="KW-0472">Membrane</keyword>
<evidence type="ECO:0000256" key="2">
    <source>
        <dbReference type="ARBA" id="ARBA00022692"/>
    </source>
</evidence>
<feature type="domain" description="DUF1232" evidence="7">
    <location>
        <begin position="33"/>
        <end position="66"/>
    </location>
</feature>
<reference evidence="8" key="1">
    <citation type="submission" date="2023-03" db="EMBL/GenBank/DDBJ databases">
        <authorList>
            <person name="Steffen K."/>
            <person name="Cardenas P."/>
        </authorList>
    </citation>
    <scope>NUCLEOTIDE SEQUENCE</scope>
</reference>
<feature type="transmembrane region" description="Helical" evidence="6">
    <location>
        <begin position="53"/>
        <end position="77"/>
    </location>
</feature>
<evidence type="ECO:0000256" key="6">
    <source>
        <dbReference type="SAM" id="Phobius"/>
    </source>
</evidence>
<protein>
    <recommendedName>
        <fullName evidence="7">DUF1232 domain-containing protein</fullName>
    </recommendedName>
</protein>
<gene>
    <name evidence="8" type="ORF">GBAR_LOCUS319</name>
</gene>
<dbReference type="AlphaFoldDB" id="A0AA35VXW0"/>
<accession>A0AA35VXW0</accession>
<feature type="transmembrane region" description="Helical" evidence="6">
    <location>
        <begin position="30"/>
        <end position="47"/>
    </location>
</feature>
<keyword evidence="9" id="KW-1185">Reference proteome</keyword>
<sequence length="113" mass="12476">MLRPSLLMMLARSGVGRLILRLMLDRRVPIWSKLIIPGGLIYILSPIDFLPDIIPILGWLDDIVAAVVTLLLFLLSIPSDVLREHLRSGKTPSPGPNDSVIDGTARVVDENDK</sequence>
<dbReference type="GO" id="GO:0012505">
    <property type="term" value="C:endomembrane system"/>
    <property type="evidence" value="ECO:0007669"/>
    <property type="project" value="UniProtKB-SubCell"/>
</dbReference>
<evidence type="ECO:0000256" key="5">
    <source>
        <dbReference type="SAM" id="MobiDB-lite"/>
    </source>
</evidence>
<keyword evidence="3 6" id="KW-1133">Transmembrane helix</keyword>
<evidence type="ECO:0000256" key="3">
    <source>
        <dbReference type="ARBA" id="ARBA00022989"/>
    </source>
</evidence>
<dbReference type="Proteomes" id="UP001174909">
    <property type="component" value="Unassembled WGS sequence"/>
</dbReference>
<feature type="region of interest" description="Disordered" evidence="5">
    <location>
        <begin position="87"/>
        <end position="113"/>
    </location>
</feature>
<organism evidence="8 9">
    <name type="scientific">Geodia barretti</name>
    <name type="common">Barrett's horny sponge</name>
    <dbReference type="NCBI Taxonomy" id="519541"/>
    <lineage>
        <taxon>Eukaryota</taxon>
        <taxon>Metazoa</taxon>
        <taxon>Porifera</taxon>
        <taxon>Demospongiae</taxon>
        <taxon>Heteroscleromorpha</taxon>
        <taxon>Tetractinellida</taxon>
        <taxon>Astrophorina</taxon>
        <taxon>Geodiidae</taxon>
        <taxon>Geodia</taxon>
    </lineage>
</organism>
<dbReference type="Pfam" id="PF06803">
    <property type="entry name" value="DUF1232"/>
    <property type="match status" value="1"/>
</dbReference>
<keyword evidence="2 6" id="KW-0812">Transmembrane</keyword>
<evidence type="ECO:0000256" key="1">
    <source>
        <dbReference type="ARBA" id="ARBA00004127"/>
    </source>
</evidence>
<proteinExistence type="predicted"/>